<dbReference type="EMBL" id="VCDN01000019">
    <property type="protein sequence ID" value="MDX7986887.1"/>
    <property type="molecule type" value="Genomic_DNA"/>
</dbReference>
<gene>
    <name evidence="3" type="ORF">FE392_06015</name>
</gene>
<dbReference type="InterPro" id="IPR050114">
    <property type="entry name" value="UPF0173_UPF0282_UlaG_hydrolase"/>
</dbReference>
<keyword evidence="4" id="KW-1185">Reference proteome</keyword>
<dbReference type="InterPro" id="IPR036866">
    <property type="entry name" value="RibonucZ/Hydroxyglut_hydro"/>
</dbReference>
<reference evidence="4" key="1">
    <citation type="journal article" date="2024" name="Toxins">
        <title>Genome Sequence Analysis of Native Xenorhabdus Strains Isolated from Entomopathogenic Nematodes in Argentina.</title>
        <authorList>
            <person name="Palma L."/>
            <person name="Frizzo L."/>
            <person name="Kaiser S."/>
            <person name="Berry C."/>
            <person name="Caballero P."/>
            <person name="Bode H.B."/>
            <person name="Del Valle E.E."/>
        </authorList>
    </citation>
    <scope>NUCLEOTIDE SEQUENCE [LARGE SCALE GENOMIC DNA]</scope>
    <source>
        <strain evidence="4">12</strain>
    </source>
</reference>
<evidence type="ECO:0000313" key="4">
    <source>
        <dbReference type="Proteomes" id="UP001271890"/>
    </source>
</evidence>
<name>A0ABU4S7Y0_9GAMM</name>
<keyword evidence="1" id="KW-0378">Hydrolase</keyword>
<dbReference type="Pfam" id="PF12706">
    <property type="entry name" value="Lactamase_B_2"/>
    <property type="match status" value="1"/>
</dbReference>
<dbReference type="Proteomes" id="UP001271890">
    <property type="component" value="Unassembled WGS sequence"/>
</dbReference>
<dbReference type="Gene3D" id="3.60.15.10">
    <property type="entry name" value="Ribonuclease Z/Hydroxyacylglutathione hydrolase-like"/>
    <property type="match status" value="1"/>
</dbReference>
<evidence type="ECO:0000256" key="1">
    <source>
        <dbReference type="ARBA" id="ARBA00022801"/>
    </source>
</evidence>
<accession>A0ABU4S7Y0</accession>
<sequence>MKITQVRNATQIIQFAGKKFLIDPMLADKGSYPGIEGSVNSEIRNPTVELPFNKETLLSVDAVIVTHTHLDHWDDAAIAIIPKNKIIYVQNESDKQLLSSQGFTNLRILSETSQFEGIALIKTACQHGSDLAYANPQLNKKLGESSGVVFKHPSEKTLYLMGDSIWFSSIEDNIKLHTPDVVIMNIGWAHILGYGSIIFGQEDIVKVHFLLPDAQIVGTHMEALNHCLVTRQQLLDYATVNGMANYVCAPEDGETVTF</sequence>
<organism evidence="3 4">
    <name type="scientific">Xenorhabdus santafensis</name>
    <dbReference type="NCBI Taxonomy" id="2582833"/>
    <lineage>
        <taxon>Bacteria</taxon>
        <taxon>Pseudomonadati</taxon>
        <taxon>Pseudomonadota</taxon>
        <taxon>Gammaproteobacteria</taxon>
        <taxon>Enterobacterales</taxon>
        <taxon>Morganellaceae</taxon>
        <taxon>Xenorhabdus</taxon>
    </lineage>
</organism>
<evidence type="ECO:0000259" key="2">
    <source>
        <dbReference type="Pfam" id="PF12706"/>
    </source>
</evidence>
<protein>
    <submittedName>
        <fullName evidence="3">MBL fold metallo-hydrolase</fullName>
    </submittedName>
</protein>
<dbReference type="SUPFAM" id="SSF56281">
    <property type="entry name" value="Metallo-hydrolase/oxidoreductase"/>
    <property type="match status" value="1"/>
</dbReference>
<evidence type="ECO:0000313" key="3">
    <source>
        <dbReference type="EMBL" id="MDX7986887.1"/>
    </source>
</evidence>
<proteinExistence type="predicted"/>
<dbReference type="PANTHER" id="PTHR43546">
    <property type="entry name" value="UPF0173 METAL-DEPENDENT HYDROLASE MJ1163-RELATED"/>
    <property type="match status" value="1"/>
</dbReference>
<feature type="domain" description="Metallo-beta-lactamase" evidence="2">
    <location>
        <begin position="20"/>
        <end position="221"/>
    </location>
</feature>
<dbReference type="PANTHER" id="PTHR43546:SF9">
    <property type="entry name" value="L-ASCORBATE-6-PHOSPHATE LACTONASE ULAG-RELATED"/>
    <property type="match status" value="1"/>
</dbReference>
<dbReference type="RefSeq" id="WP_319929322.1">
    <property type="nucleotide sequence ID" value="NZ_VCDN01000019.1"/>
</dbReference>
<comment type="caution">
    <text evidence="3">The sequence shown here is derived from an EMBL/GenBank/DDBJ whole genome shotgun (WGS) entry which is preliminary data.</text>
</comment>
<dbReference type="InterPro" id="IPR001279">
    <property type="entry name" value="Metallo-B-lactamas"/>
</dbReference>